<evidence type="ECO:0000256" key="8">
    <source>
        <dbReference type="RuleBase" id="RU004474"/>
    </source>
</evidence>
<dbReference type="InterPro" id="IPR017925">
    <property type="entry name" value="DHFR_CS"/>
</dbReference>
<evidence type="ECO:0000256" key="1">
    <source>
        <dbReference type="ARBA" id="ARBA00004903"/>
    </source>
</evidence>
<comment type="similarity">
    <text evidence="2 8">Belongs to the dihydrofolate reductase family.</text>
</comment>
<dbReference type="AlphaFoldDB" id="A0A7J7JG58"/>
<name>A0A7J7JG58_BUGNE</name>
<dbReference type="SUPFAM" id="SSF53597">
    <property type="entry name" value="Dihydrofolate reductase-like"/>
    <property type="match status" value="2"/>
</dbReference>
<dbReference type="UniPathway" id="UPA00077">
    <property type="reaction ID" value="UER00158"/>
</dbReference>
<dbReference type="OrthoDB" id="4664297at2759"/>
<evidence type="ECO:0000313" key="10">
    <source>
        <dbReference type="EMBL" id="KAF6025085.1"/>
    </source>
</evidence>
<dbReference type="InterPro" id="IPR024072">
    <property type="entry name" value="DHFR-like_dom_sf"/>
</dbReference>
<dbReference type="PANTHER" id="PTHR48069:SF3">
    <property type="entry name" value="DIHYDROFOLATE REDUCTASE"/>
    <property type="match status" value="1"/>
</dbReference>
<evidence type="ECO:0000256" key="6">
    <source>
        <dbReference type="ARBA" id="ARBA00023002"/>
    </source>
</evidence>
<dbReference type="GO" id="GO:0005739">
    <property type="term" value="C:mitochondrion"/>
    <property type="evidence" value="ECO:0007669"/>
    <property type="project" value="TreeGrafter"/>
</dbReference>
<dbReference type="FunFam" id="3.40.430.10:FF:000002">
    <property type="entry name" value="Dihydrofolate reductase"/>
    <property type="match status" value="1"/>
</dbReference>
<organism evidence="10 11">
    <name type="scientific">Bugula neritina</name>
    <name type="common">Brown bryozoan</name>
    <name type="synonym">Sertularia neritina</name>
    <dbReference type="NCBI Taxonomy" id="10212"/>
    <lineage>
        <taxon>Eukaryota</taxon>
        <taxon>Metazoa</taxon>
        <taxon>Spiralia</taxon>
        <taxon>Lophotrochozoa</taxon>
        <taxon>Bryozoa</taxon>
        <taxon>Gymnolaemata</taxon>
        <taxon>Cheilostomatida</taxon>
        <taxon>Flustrina</taxon>
        <taxon>Buguloidea</taxon>
        <taxon>Bugulidae</taxon>
        <taxon>Bugula</taxon>
    </lineage>
</organism>
<dbReference type="Gene3D" id="3.40.430.10">
    <property type="entry name" value="Dihydrofolate Reductase, subunit A"/>
    <property type="match status" value="2"/>
</dbReference>
<gene>
    <name evidence="10" type="ORF">EB796_016612</name>
</gene>
<keyword evidence="4" id="KW-0554">One-carbon metabolism</keyword>
<evidence type="ECO:0000256" key="2">
    <source>
        <dbReference type="ARBA" id="ARBA00009539"/>
    </source>
</evidence>
<evidence type="ECO:0000256" key="7">
    <source>
        <dbReference type="ARBA" id="ARBA00048873"/>
    </source>
</evidence>
<keyword evidence="11" id="KW-1185">Reference proteome</keyword>
<dbReference type="CDD" id="cd00209">
    <property type="entry name" value="DHFR"/>
    <property type="match status" value="2"/>
</dbReference>
<comment type="pathway">
    <text evidence="1">Cofactor biosynthesis; tetrahydrofolate biosynthesis; 5,6,7,8-tetrahydrofolate from 7,8-dihydrofolate: step 1/1.</text>
</comment>
<dbReference type="Pfam" id="PF00186">
    <property type="entry name" value="DHFR_1"/>
    <property type="match status" value="2"/>
</dbReference>
<evidence type="ECO:0000256" key="5">
    <source>
        <dbReference type="ARBA" id="ARBA00022857"/>
    </source>
</evidence>
<dbReference type="GO" id="GO:0004146">
    <property type="term" value="F:dihydrofolate reductase activity"/>
    <property type="evidence" value="ECO:0007669"/>
    <property type="project" value="UniProtKB-EC"/>
</dbReference>
<dbReference type="GO" id="GO:0050661">
    <property type="term" value="F:NADP binding"/>
    <property type="evidence" value="ECO:0007669"/>
    <property type="project" value="InterPro"/>
</dbReference>
<dbReference type="GO" id="GO:0006730">
    <property type="term" value="P:one-carbon metabolic process"/>
    <property type="evidence" value="ECO:0007669"/>
    <property type="project" value="UniProtKB-KW"/>
</dbReference>
<dbReference type="InterPro" id="IPR001796">
    <property type="entry name" value="DHFR_dom"/>
</dbReference>
<comment type="caution">
    <text evidence="10">The sequence shown here is derived from an EMBL/GenBank/DDBJ whole genome shotgun (WGS) entry which is preliminary data.</text>
</comment>
<proteinExistence type="inferred from homology"/>
<evidence type="ECO:0000313" key="11">
    <source>
        <dbReference type="Proteomes" id="UP000593567"/>
    </source>
</evidence>
<evidence type="ECO:0000256" key="3">
    <source>
        <dbReference type="ARBA" id="ARBA00012856"/>
    </source>
</evidence>
<feature type="domain" description="DHFR" evidence="9">
    <location>
        <begin position="190"/>
        <end position="367"/>
    </location>
</feature>
<dbReference type="GO" id="GO:0046655">
    <property type="term" value="P:folic acid metabolic process"/>
    <property type="evidence" value="ECO:0007669"/>
    <property type="project" value="TreeGrafter"/>
</dbReference>
<evidence type="ECO:0000256" key="4">
    <source>
        <dbReference type="ARBA" id="ARBA00022563"/>
    </source>
</evidence>
<sequence>MASKNFSVVVACCDQLGIGHGGSLPWQLKEDMQFFRKLTTKCANGKQNAVIMGRKTYFSIPEKFRPLKNRVNIVLSRASTLDIPESVYHAKDFNSALDLLGSDSLKESLDRVFVIGGSAIYQEAFQSQHLYRVYLTRIYKSFQCDVFLPKTSLPSFKRVQVDGIPYGLQQDSGTEFEFQVYQRSDHSDDKMSIVAAMSSNRGIGFEGRFPWPHLPTDYEYYNSVISPANCKTPDGVVCLIEGRLSYQEAIERNIRVDKPGFITVVLSSDPSRVPNLSPHLVVPDLAQAIELCRNTKNMESTYLLGGSRVYTEALAVPECSKIYLTEIDKEFPSDTFFPVFERLFTLVSEGKTITENGCSFKFNIYERKSFDELLEC</sequence>
<reference evidence="10" key="1">
    <citation type="submission" date="2020-06" db="EMBL/GenBank/DDBJ databases">
        <title>Draft genome of Bugula neritina, a colonial animal packing powerful symbionts and potential medicines.</title>
        <authorList>
            <person name="Rayko M."/>
        </authorList>
    </citation>
    <scope>NUCLEOTIDE SEQUENCE [LARGE SCALE GENOMIC DNA]</scope>
    <source>
        <strain evidence="10">Kwan_BN1</strain>
    </source>
</reference>
<dbReference type="EMBL" id="VXIV02002498">
    <property type="protein sequence ID" value="KAF6025085.1"/>
    <property type="molecule type" value="Genomic_DNA"/>
</dbReference>
<dbReference type="Proteomes" id="UP000593567">
    <property type="component" value="Unassembled WGS sequence"/>
</dbReference>
<comment type="catalytic activity">
    <reaction evidence="7">
        <text>(6S)-5,6,7,8-tetrahydrofolate + NADP(+) = 7,8-dihydrofolate + NADPH + H(+)</text>
        <dbReference type="Rhea" id="RHEA:15009"/>
        <dbReference type="ChEBI" id="CHEBI:15378"/>
        <dbReference type="ChEBI" id="CHEBI:57451"/>
        <dbReference type="ChEBI" id="CHEBI:57453"/>
        <dbReference type="ChEBI" id="CHEBI:57783"/>
        <dbReference type="ChEBI" id="CHEBI:58349"/>
        <dbReference type="EC" id="1.5.1.3"/>
    </reaction>
</comment>
<dbReference type="PROSITE" id="PS00075">
    <property type="entry name" value="DHFR_1"/>
    <property type="match status" value="1"/>
</dbReference>
<dbReference type="EC" id="1.5.1.3" evidence="3"/>
<dbReference type="GO" id="GO:0046654">
    <property type="term" value="P:tetrahydrofolate biosynthetic process"/>
    <property type="evidence" value="ECO:0007669"/>
    <property type="project" value="UniProtKB-UniPathway"/>
</dbReference>
<keyword evidence="5" id="KW-0521">NADP</keyword>
<dbReference type="GO" id="GO:0046452">
    <property type="term" value="P:dihydrofolate metabolic process"/>
    <property type="evidence" value="ECO:0007669"/>
    <property type="project" value="TreeGrafter"/>
</dbReference>
<protein>
    <recommendedName>
        <fullName evidence="3">dihydrofolate reductase</fullName>
        <ecNumber evidence="3">1.5.1.3</ecNumber>
    </recommendedName>
</protein>
<evidence type="ECO:0000259" key="9">
    <source>
        <dbReference type="PROSITE" id="PS51330"/>
    </source>
</evidence>
<keyword evidence="6" id="KW-0560">Oxidoreductase</keyword>
<dbReference type="PRINTS" id="PR00070">
    <property type="entry name" value="DHFR"/>
</dbReference>
<accession>A0A7J7JG58</accession>
<dbReference type="InterPro" id="IPR012259">
    <property type="entry name" value="DHFR"/>
</dbReference>
<feature type="domain" description="DHFR" evidence="9">
    <location>
        <begin position="5"/>
        <end position="183"/>
    </location>
</feature>
<dbReference type="PANTHER" id="PTHR48069">
    <property type="entry name" value="DIHYDROFOLATE REDUCTASE"/>
    <property type="match status" value="1"/>
</dbReference>
<dbReference type="PROSITE" id="PS51330">
    <property type="entry name" value="DHFR_2"/>
    <property type="match status" value="2"/>
</dbReference>